<feature type="domain" description="TadE-like" evidence="2">
    <location>
        <begin position="12"/>
        <end position="54"/>
    </location>
</feature>
<organism evidence="3 4">
    <name type="scientific">Oryzomicrobium terrae</name>
    <dbReference type="NCBI Taxonomy" id="1735038"/>
    <lineage>
        <taxon>Bacteria</taxon>
        <taxon>Pseudomonadati</taxon>
        <taxon>Pseudomonadota</taxon>
        <taxon>Betaproteobacteria</taxon>
        <taxon>Rhodocyclales</taxon>
        <taxon>Rhodocyclaceae</taxon>
        <taxon>Oryzomicrobium</taxon>
    </lineage>
</organism>
<reference evidence="3 4" key="1">
    <citation type="submission" date="2017-07" db="EMBL/GenBank/DDBJ databases">
        <title>Complete genome sequence of Oryzomicrobium terrae TPP412.</title>
        <authorList>
            <person name="Chiu L.-W."/>
            <person name="Lo K.-J."/>
            <person name="Tsai Y.-M."/>
            <person name="Lin S.-S."/>
            <person name="Kuo C.-H."/>
            <person name="Liu C.-T."/>
        </authorList>
    </citation>
    <scope>NUCLEOTIDE SEQUENCE [LARGE SCALE GENOMIC DNA]</scope>
    <source>
        <strain evidence="3 4">TPP412</strain>
    </source>
</reference>
<dbReference type="AlphaFoldDB" id="A0A5C1E5K6"/>
<feature type="transmembrane region" description="Helical" evidence="1">
    <location>
        <begin position="12"/>
        <end position="33"/>
    </location>
</feature>
<evidence type="ECO:0000259" key="2">
    <source>
        <dbReference type="Pfam" id="PF07811"/>
    </source>
</evidence>
<keyword evidence="1" id="KW-0472">Membrane</keyword>
<dbReference type="Pfam" id="PF07811">
    <property type="entry name" value="TadE"/>
    <property type="match status" value="1"/>
</dbReference>
<dbReference type="RefSeq" id="WP_149424516.1">
    <property type="nucleotide sequence ID" value="NZ_CP022579.1"/>
</dbReference>
<dbReference type="InterPro" id="IPR012495">
    <property type="entry name" value="TadE-like_dom"/>
</dbReference>
<accession>A0A5C1E5K6</accession>
<proteinExistence type="predicted"/>
<gene>
    <name evidence="3" type="ORF">OTERR_00810</name>
</gene>
<keyword evidence="1" id="KW-0812">Transmembrane</keyword>
<dbReference type="KEGG" id="otr:OTERR_00810"/>
<protein>
    <recommendedName>
        <fullName evidence="2">TadE-like domain-containing protein</fullName>
    </recommendedName>
</protein>
<name>A0A5C1E5K6_9RHOO</name>
<evidence type="ECO:0000313" key="4">
    <source>
        <dbReference type="Proteomes" id="UP000323671"/>
    </source>
</evidence>
<keyword evidence="4" id="KW-1185">Reference proteome</keyword>
<keyword evidence="1" id="KW-1133">Transmembrane helix</keyword>
<dbReference type="EMBL" id="CP022579">
    <property type="protein sequence ID" value="QEL63557.1"/>
    <property type="molecule type" value="Genomic_DNA"/>
</dbReference>
<dbReference type="Proteomes" id="UP000323671">
    <property type="component" value="Chromosome"/>
</dbReference>
<evidence type="ECO:0000256" key="1">
    <source>
        <dbReference type="SAM" id="Phobius"/>
    </source>
</evidence>
<evidence type="ECO:0000313" key="3">
    <source>
        <dbReference type="EMBL" id="QEL63557.1"/>
    </source>
</evidence>
<sequence length="155" mass="16269">MKSIALRFQQRGVAAVELGLTLVFLLLIAAGIFEFGRAFWHYNALAKATRDGARLMSVNAKTNIASVGIAAAKSLVVQEVNGANLTPQITTANVVVTCSPSCTDGTAPNSVTVQISGYTLNIGGVFPFFNPNTLSTSNIPGIALAPYTTMPYMAN</sequence>